<protein>
    <submittedName>
        <fullName evidence="2">Uncharacterized protein</fullName>
    </submittedName>
</protein>
<dbReference type="EMBL" id="CAJVCH010085590">
    <property type="protein sequence ID" value="CAG7722037.1"/>
    <property type="molecule type" value="Genomic_DNA"/>
</dbReference>
<accession>A0A8J2JN90</accession>
<dbReference type="Proteomes" id="UP000708208">
    <property type="component" value="Unassembled WGS sequence"/>
</dbReference>
<feature type="compositionally biased region" description="Polar residues" evidence="1">
    <location>
        <begin position="22"/>
        <end position="44"/>
    </location>
</feature>
<proteinExistence type="predicted"/>
<organism evidence="2 3">
    <name type="scientific">Allacma fusca</name>
    <dbReference type="NCBI Taxonomy" id="39272"/>
    <lineage>
        <taxon>Eukaryota</taxon>
        <taxon>Metazoa</taxon>
        <taxon>Ecdysozoa</taxon>
        <taxon>Arthropoda</taxon>
        <taxon>Hexapoda</taxon>
        <taxon>Collembola</taxon>
        <taxon>Symphypleona</taxon>
        <taxon>Sminthuridae</taxon>
        <taxon>Allacma</taxon>
    </lineage>
</organism>
<comment type="caution">
    <text evidence="2">The sequence shown here is derived from an EMBL/GenBank/DDBJ whole genome shotgun (WGS) entry which is preliminary data.</text>
</comment>
<feature type="region of interest" description="Disordered" evidence="1">
    <location>
        <begin position="22"/>
        <end position="85"/>
    </location>
</feature>
<evidence type="ECO:0000313" key="2">
    <source>
        <dbReference type="EMBL" id="CAG7722037.1"/>
    </source>
</evidence>
<evidence type="ECO:0000313" key="3">
    <source>
        <dbReference type="Proteomes" id="UP000708208"/>
    </source>
</evidence>
<gene>
    <name evidence="2" type="ORF">AFUS01_LOCUS11212</name>
</gene>
<dbReference type="AlphaFoldDB" id="A0A8J2JN90"/>
<name>A0A8J2JN90_9HEXA</name>
<keyword evidence="3" id="KW-1185">Reference proteome</keyword>
<reference evidence="2" key="1">
    <citation type="submission" date="2021-06" db="EMBL/GenBank/DDBJ databases">
        <authorList>
            <person name="Hodson N. C."/>
            <person name="Mongue J. A."/>
            <person name="Jaron S. K."/>
        </authorList>
    </citation>
    <scope>NUCLEOTIDE SEQUENCE</scope>
</reference>
<sequence length="85" mass="9334">MTNIVAEYINACLPSNLYGPNTLSTSSGLTRHNSLKSSRFQSCKTLPPSTPRLDRRNLYNDIGPSPTPLSLQRCDSAQASRTPRP</sequence>
<evidence type="ECO:0000256" key="1">
    <source>
        <dbReference type="SAM" id="MobiDB-lite"/>
    </source>
</evidence>
<feature type="compositionally biased region" description="Polar residues" evidence="1">
    <location>
        <begin position="68"/>
        <end position="85"/>
    </location>
</feature>